<comment type="caution">
    <text evidence="3">The sequence shown here is derived from an EMBL/GenBank/DDBJ whole genome shotgun (WGS) entry which is preliminary data.</text>
</comment>
<evidence type="ECO:0000313" key="4">
    <source>
        <dbReference type="Proteomes" id="UP000252519"/>
    </source>
</evidence>
<reference evidence="3 4" key="1">
    <citation type="submission" date="2014-10" db="EMBL/GenBank/DDBJ databases">
        <title>Draft genome of the hookworm Ancylostoma caninum.</title>
        <authorList>
            <person name="Mitreva M."/>
        </authorList>
    </citation>
    <scope>NUCLEOTIDE SEQUENCE [LARGE SCALE GENOMIC DNA]</scope>
    <source>
        <strain evidence="3 4">Baltimore</strain>
    </source>
</reference>
<feature type="chain" id="PRO_5016834285" evidence="2">
    <location>
        <begin position="21"/>
        <end position="65"/>
    </location>
</feature>
<protein>
    <submittedName>
        <fullName evidence="3">Uncharacterized protein</fullName>
    </submittedName>
</protein>
<evidence type="ECO:0000256" key="1">
    <source>
        <dbReference type="SAM" id="MobiDB-lite"/>
    </source>
</evidence>
<gene>
    <name evidence="3" type="ORF">ANCCAN_11795</name>
</gene>
<dbReference type="Proteomes" id="UP000252519">
    <property type="component" value="Unassembled WGS sequence"/>
</dbReference>
<feature type="signal peptide" evidence="2">
    <location>
        <begin position="1"/>
        <end position="20"/>
    </location>
</feature>
<dbReference type="EMBL" id="JOJR01000204">
    <property type="protein sequence ID" value="RCN42244.1"/>
    <property type="molecule type" value="Genomic_DNA"/>
</dbReference>
<name>A0A368GCW8_ANCCA</name>
<dbReference type="AlphaFoldDB" id="A0A368GCW8"/>
<keyword evidence="4" id="KW-1185">Reference proteome</keyword>
<evidence type="ECO:0000256" key="2">
    <source>
        <dbReference type="SAM" id="SignalP"/>
    </source>
</evidence>
<organism evidence="3 4">
    <name type="scientific">Ancylostoma caninum</name>
    <name type="common">Dog hookworm</name>
    <dbReference type="NCBI Taxonomy" id="29170"/>
    <lineage>
        <taxon>Eukaryota</taxon>
        <taxon>Metazoa</taxon>
        <taxon>Ecdysozoa</taxon>
        <taxon>Nematoda</taxon>
        <taxon>Chromadorea</taxon>
        <taxon>Rhabditida</taxon>
        <taxon>Rhabditina</taxon>
        <taxon>Rhabditomorpha</taxon>
        <taxon>Strongyloidea</taxon>
        <taxon>Ancylostomatidae</taxon>
        <taxon>Ancylostomatinae</taxon>
        <taxon>Ancylostoma</taxon>
    </lineage>
</organism>
<proteinExistence type="predicted"/>
<feature type="region of interest" description="Disordered" evidence="1">
    <location>
        <begin position="33"/>
        <end position="55"/>
    </location>
</feature>
<sequence>MRATVLILFLVFCVFSMVNAVGYKKRSRPAQKCSLGRCAPKTPPSPRPGCRGRGGRDCFARYPLK</sequence>
<evidence type="ECO:0000313" key="3">
    <source>
        <dbReference type="EMBL" id="RCN42244.1"/>
    </source>
</evidence>
<accession>A0A368GCW8</accession>
<keyword evidence="2" id="KW-0732">Signal</keyword>